<dbReference type="EC" id="2.4.1.131" evidence="3 12"/>
<evidence type="ECO:0000256" key="1">
    <source>
        <dbReference type="ARBA" id="ARBA00004389"/>
    </source>
</evidence>
<dbReference type="EMBL" id="AVOT02039523">
    <property type="protein sequence ID" value="MBW0534617.1"/>
    <property type="molecule type" value="Genomic_DNA"/>
</dbReference>
<feature type="compositionally biased region" description="Polar residues" evidence="13">
    <location>
        <begin position="324"/>
        <end position="338"/>
    </location>
</feature>
<dbReference type="Pfam" id="PF00534">
    <property type="entry name" value="Glycos_transf_1"/>
    <property type="match status" value="1"/>
</dbReference>
<keyword evidence="17" id="KW-1185">Reference proteome</keyword>
<dbReference type="FunFam" id="3.40.50.2000:FF:000256">
    <property type="entry name" value="GDP-Man:Man(3)GlcNAc(2)-PP-Dol alpha-1,2-mannosyltransferase"/>
    <property type="match status" value="1"/>
</dbReference>
<dbReference type="InterPro" id="IPR001296">
    <property type="entry name" value="Glyco_trans_1"/>
</dbReference>
<comment type="caution">
    <text evidence="16">The sequence shown here is derived from an EMBL/GenBank/DDBJ whole genome shotgun (WGS) entry which is preliminary data.</text>
</comment>
<evidence type="ECO:0000256" key="10">
    <source>
        <dbReference type="ARBA" id="ARBA00023136"/>
    </source>
</evidence>
<evidence type="ECO:0000259" key="15">
    <source>
        <dbReference type="Pfam" id="PF15924"/>
    </source>
</evidence>
<keyword evidence="5 12" id="KW-0328">Glycosyltransferase</keyword>
<dbReference type="Gene3D" id="3.40.50.2000">
    <property type="entry name" value="Glycogen Phosphorylase B"/>
    <property type="match status" value="1"/>
</dbReference>
<keyword evidence="10 12" id="KW-0472">Membrane</keyword>
<evidence type="ECO:0000256" key="8">
    <source>
        <dbReference type="ARBA" id="ARBA00022824"/>
    </source>
</evidence>
<comment type="pathway">
    <text evidence="2 12">Protein modification; protein glycosylation.</text>
</comment>
<evidence type="ECO:0000256" key="7">
    <source>
        <dbReference type="ARBA" id="ARBA00022692"/>
    </source>
</evidence>
<protein>
    <recommendedName>
        <fullName evidence="4 12">GDP-Man:Man(3)GlcNAc(2)-PP-Dol alpha-1,2-mannosyltransferase</fullName>
        <ecNumber evidence="3 12">2.4.1.131</ecNumber>
    </recommendedName>
</protein>
<comment type="function">
    <text evidence="12">GDP-Man:Man(3)GlcNAc(2)-PP-Dol alpha-1,2-mannosyltransferase that operates in the biosynthetic pathway of dolichol-linked oligosaccharides, the glycan precursors employed in protein asparagine (N)-glycosylation. The assembly of dolichol-linked oligosaccharides begins on the cytosolic side of the endoplasmic reticulum membrane and finishes in its lumen. The sequential addition of sugars to dolichol pyrophosphate produces dolichol-linked oligosaccharides containing fourteen sugars, including two GlcNAcs, nine mannoses and three glucoses. Once assembled, the oligosaccharide is transferred from the lipid to nascent proteins by oligosaccharyltransferases. Catalyzes, on the cytoplasmic face of the endoplasmic reticulum, the addition of the fourth and fifth mannose residues to the dolichol-linked oligosaccharide chain, to produce Man(5)GlcNAc(2)-PP-dolichol core oligosaccharide.</text>
</comment>
<accession>A0A9Q3FCV0</accession>
<evidence type="ECO:0000313" key="16">
    <source>
        <dbReference type="EMBL" id="MBW0534617.1"/>
    </source>
</evidence>
<keyword evidence="6 12" id="KW-0808">Transferase</keyword>
<dbReference type="GO" id="GO:0006487">
    <property type="term" value="P:protein N-linked glycosylation"/>
    <property type="evidence" value="ECO:0007669"/>
    <property type="project" value="TreeGrafter"/>
</dbReference>
<feature type="transmembrane region" description="Helical" evidence="12">
    <location>
        <begin position="27"/>
        <end position="46"/>
    </location>
</feature>
<evidence type="ECO:0000256" key="4">
    <source>
        <dbReference type="ARBA" id="ARBA00022018"/>
    </source>
</evidence>
<evidence type="ECO:0000259" key="14">
    <source>
        <dbReference type="Pfam" id="PF00534"/>
    </source>
</evidence>
<organism evidence="16 17">
    <name type="scientific">Austropuccinia psidii MF-1</name>
    <dbReference type="NCBI Taxonomy" id="1389203"/>
    <lineage>
        <taxon>Eukaryota</taxon>
        <taxon>Fungi</taxon>
        <taxon>Dikarya</taxon>
        <taxon>Basidiomycota</taxon>
        <taxon>Pucciniomycotina</taxon>
        <taxon>Pucciniomycetes</taxon>
        <taxon>Pucciniales</taxon>
        <taxon>Sphaerophragmiaceae</taxon>
        <taxon>Austropuccinia</taxon>
    </lineage>
</organism>
<keyword evidence="9 12" id="KW-1133">Transmembrane helix</keyword>
<reference evidence="16" key="1">
    <citation type="submission" date="2021-03" db="EMBL/GenBank/DDBJ databases">
        <title>Draft genome sequence of rust myrtle Austropuccinia psidii MF-1, a brazilian biotype.</title>
        <authorList>
            <person name="Quecine M.C."/>
            <person name="Pachon D.M.R."/>
            <person name="Bonatelli M.L."/>
            <person name="Correr F.H."/>
            <person name="Franceschini L.M."/>
            <person name="Leite T.F."/>
            <person name="Margarido G.R.A."/>
            <person name="Almeida C.A."/>
            <person name="Ferrarezi J.A."/>
            <person name="Labate C.A."/>
        </authorList>
    </citation>
    <scope>NUCLEOTIDE SEQUENCE</scope>
    <source>
        <strain evidence="16">MF-1</strain>
    </source>
</reference>
<dbReference type="InterPro" id="IPR031814">
    <property type="entry name" value="ALG11_N"/>
</dbReference>
<dbReference type="SUPFAM" id="SSF53756">
    <property type="entry name" value="UDP-Glycosyltransferase/glycogen phosphorylase"/>
    <property type="match status" value="1"/>
</dbReference>
<evidence type="ECO:0000256" key="9">
    <source>
        <dbReference type="ARBA" id="ARBA00022989"/>
    </source>
</evidence>
<keyword evidence="7 12" id="KW-0812">Transmembrane</keyword>
<evidence type="ECO:0000256" key="12">
    <source>
        <dbReference type="RuleBase" id="RU367051"/>
    </source>
</evidence>
<evidence type="ECO:0000256" key="13">
    <source>
        <dbReference type="SAM" id="MobiDB-lite"/>
    </source>
</evidence>
<dbReference type="PANTHER" id="PTHR45919:SF1">
    <property type="entry name" value="GDP-MAN:MAN(3)GLCNAC(2)-PP-DOL ALPHA-1,2-MANNOSYLTRANSFERASE"/>
    <property type="match status" value="1"/>
</dbReference>
<dbReference type="OrthoDB" id="2276068at2759"/>
<dbReference type="Pfam" id="PF15924">
    <property type="entry name" value="ALG11_N"/>
    <property type="match status" value="1"/>
</dbReference>
<dbReference type="GO" id="GO:0005789">
    <property type="term" value="C:endoplasmic reticulum membrane"/>
    <property type="evidence" value="ECO:0007669"/>
    <property type="project" value="UniProtKB-SubCell"/>
</dbReference>
<proteinExistence type="inferred from homology"/>
<evidence type="ECO:0000256" key="3">
    <source>
        <dbReference type="ARBA" id="ARBA00012645"/>
    </source>
</evidence>
<dbReference type="Proteomes" id="UP000765509">
    <property type="component" value="Unassembled WGS sequence"/>
</dbReference>
<evidence type="ECO:0000313" key="17">
    <source>
        <dbReference type="Proteomes" id="UP000765509"/>
    </source>
</evidence>
<comment type="similarity">
    <text evidence="12">Belongs to the glycosyltransferase group 1 family. Glycosyltransferase 4 subfamily.</text>
</comment>
<feature type="domain" description="ALG11 mannosyltransferase N-terminal" evidence="15">
    <location>
        <begin position="80"/>
        <end position="285"/>
    </location>
</feature>
<dbReference type="InterPro" id="IPR038013">
    <property type="entry name" value="ALG11"/>
</dbReference>
<dbReference type="AlphaFoldDB" id="A0A9Q3FCV0"/>
<name>A0A9Q3FCV0_9BASI</name>
<evidence type="ECO:0000256" key="6">
    <source>
        <dbReference type="ARBA" id="ARBA00022679"/>
    </source>
</evidence>
<evidence type="ECO:0000256" key="2">
    <source>
        <dbReference type="ARBA" id="ARBA00004922"/>
    </source>
</evidence>
<sequence>MFKILTIFIYSLKLILRLPPTLRLLTILTLIGYSVYLNIILTKFIFKRYSLILKRRNVDNRSRLLQKLGISEKFSREYLIIGFFHPYCNAGGGGERVLWTAVSFHQRTHPNSICAIYTGDLEVSKVAIIHKVKQRFGISLNPNSLLFLPLTTRSWVEASRWPRFTLLGQSLGSMVLGYEALSRLIPDIYLDTMGYAFTFPVFRLLSNTPIGAYVHYPTISNDMLQRVSRRDSAHNNSSIITNSQILSQVKLLYYLLFAELYSLCLRQADYLMVNSTWTKNHIDRLLKPWLHRDEIDLEMDHQLESCPSPQLTQLDGLRLRVPSAPSNLSSKHLATQSTRESKHKKSSVVYPPCDVQSFLNFPLQPRSPIILSISQFRPEKDQETQIKAFAQFLSQIKPNYSAADKIKLILAGSCRDQFDEDRVRGLQQLCKDLEIDDSVMFKVNVDWHELRQLLKESLVGLSTMVDEHFGISIVEFMASGLIPLVHKSGGPLLDIVVEHHEGITGFHAEGVKEYKDRLIEIFDRLGKDDEILLIRQRARNLSERKFQVENFEQGWLVGFENLQKRIEK</sequence>
<dbReference type="CDD" id="cd03806">
    <property type="entry name" value="GT4_ALG11-like"/>
    <property type="match status" value="1"/>
</dbReference>
<comment type="subcellular location">
    <subcellularLocation>
        <location evidence="1">Endoplasmic reticulum membrane</location>
        <topology evidence="1">Single-pass membrane protein</topology>
    </subcellularLocation>
</comment>
<comment type="catalytic activity">
    <reaction evidence="11 12">
        <text>an alpha-D-Man-(1-&gt;3)-[alpha-D-Man-(1-&gt;6)]-beta-D-Man-(1-&gt;4)-beta-D-GlcNAc-(1-&gt;4)-alpha-D-GlcNAc-diphospho-di-trans,poly-cis-dolichol + 2 GDP-alpha-D-mannose = an alpha-D-Man-(1-&gt;2)-alpha-D-Man-(1-&gt;2)-alpha-D-Man-(1-&gt;3)-[alpha-D-Man-(1-&gt;6)]-beta-D-Man-(1-&gt;4)-beta-D-GlcNAc-(1-&gt;4)-alpha-D-GlcNAc-diphospho-di-trans,poly-cis-dolichol + 2 GDP + 2 H(+)</text>
        <dbReference type="Rhea" id="RHEA:29523"/>
        <dbReference type="Rhea" id="RHEA-COMP:19515"/>
        <dbReference type="Rhea" id="RHEA-COMP:19516"/>
        <dbReference type="ChEBI" id="CHEBI:15378"/>
        <dbReference type="ChEBI" id="CHEBI:57527"/>
        <dbReference type="ChEBI" id="CHEBI:58189"/>
        <dbReference type="ChEBI" id="CHEBI:132511"/>
        <dbReference type="ChEBI" id="CHEBI:132515"/>
        <dbReference type="EC" id="2.4.1.131"/>
    </reaction>
    <physiologicalReaction direction="left-to-right" evidence="11 12">
        <dbReference type="Rhea" id="RHEA:29524"/>
    </physiologicalReaction>
</comment>
<evidence type="ECO:0000256" key="5">
    <source>
        <dbReference type="ARBA" id="ARBA00022676"/>
    </source>
</evidence>
<dbReference type="PANTHER" id="PTHR45919">
    <property type="entry name" value="GDP-MAN:MAN(3)GLCNAC(2)-PP-DOL ALPHA-1,2-MANNOSYLTRANSFERASE"/>
    <property type="match status" value="1"/>
</dbReference>
<dbReference type="GO" id="GO:0004377">
    <property type="term" value="F:GDP-Man:Man(3)GlcNAc(2)-PP-Dol alpha-1,2-mannosyltransferase activity"/>
    <property type="evidence" value="ECO:0007669"/>
    <property type="project" value="UniProtKB-UniRule"/>
</dbReference>
<evidence type="ECO:0000256" key="11">
    <source>
        <dbReference type="ARBA" id="ARBA00045065"/>
    </source>
</evidence>
<feature type="domain" description="Glycosyl transferase family 1" evidence="14">
    <location>
        <begin position="365"/>
        <end position="521"/>
    </location>
</feature>
<keyword evidence="8 12" id="KW-0256">Endoplasmic reticulum</keyword>
<gene>
    <name evidence="16" type="ORF">O181_074332</name>
</gene>
<feature type="region of interest" description="Disordered" evidence="13">
    <location>
        <begin position="324"/>
        <end position="345"/>
    </location>
</feature>